<reference evidence="8" key="1">
    <citation type="submission" date="2020-02" db="EMBL/GenBank/DDBJ databases">
        <authorList>
            <person name="Meier V. D."/>
        </authorList>
    </citation>
    <scope>NUCLEOTIDE SEQUENCE</scope>
    <source>
        <strain evidence="8">AVDCRST_MAG86</strain>
    </source>
</reference>
<dbReference type="CDD" id="cd00146">
    <property type="entry name" value="PKD"/>
    <property type="match status" value="2"/>
</dbReference>
<dbReference type="AlphaFoldDB" id="A0A6J4VST0"/>
<name>A0A6J4VST0_9DEIN</name>
<evidence type="ECO:0000256" key="6">
    <source>
        <dbReference type="SAM" id="SignalP"/>
    </source>
</evidence>
<dbReference type="SUPFAM" id="SSF49299">
    <property type="entry name" value="PKD domain"/>
    <property type="match status" value="2"/>
</dbReference>
<gene>
    <name evidence="8" type="ORF">AVDCRST_MAG86-3907</name>
</gene>
<evidence type="ECO:0000259" key="7">
    <source>
        <dbReference type="PROSITE" id="PS50093"/>
    </source>
</evidence>
<evidence type="ECO:0000256" key="2">
    <source>
        <dbReference type="ARBA" id="ARBA00022692"/>
    </source>
</evidence>
<keyword evidence="3" id="KW-0677">Repeat</keyword>
<accession>A0A6J4VST0</accession>
<dbReference type="GO" id="GO:0005261">
    <property type="term" value="F:monoatomic cation channel activity"/>
    <property type="evidence" value="ECO:0007669"/>
    <property type="project" value="TreeGrafter"/>
</dbReference>
<dbReference type="GO" id="GO:0005886">
    <property type="term" value="C:plasma membrane"/>
    <property type="evidence" value="ECO:0007669"/>
    <property type="project" value="TreeGrafter"/>
</dbReference>
<organism evidence="8">
    <name type="scientific">uncultured Truepera sp</name>
    <dbReference type="NCBI Taxonomy" id="543023"/>
    <lineage>
        <taxon>Bacteria</taxon>
        <taxon>Thermotogati</taxon>
        <taxon>Deinococcota</taxon>
        <taxon>Deinococci</taxon>
        <taxon>Trueperales</taxon>
        <taxon>Trueperaceae</taxon>
        <taxon>Truepera</taxon>
        <taxon>environmental samples</taxon>
    </lineage>
</organism>
<dbReference type="Pfam" id="PF18911">
    <property type="entry name" value="PKD_4"/>
    <property type="match status" value="1"/>
</dbReference>
<dbReference type="InterPro" id="IPR022409">
    <property type="entry name" value="PKD/Chitinase_dom"/>
</dbReference>
<feature type="signal peptide" evidence="6">
    <location>
        <begin position="1"/>
        <end position="29"/>
    </location>
</feature>
<dbReference type="PROSITE" id="PS50093">
    <property type="entry name" value="PKD"/>
    <property type="match status" value="2"/>
</dbReference>
<dbReference type="Pfam" id="PF00801">
    <property type="entry name" value="PKD"/>
    <property type="match status" value="1"/>
</dbReference>
<dbReference type="PANTHER" id="PTHR46730:SF1">
    <property type="entry name" value="PLAT DOMAIN-CONTAINING PROTEIN"/>
    <property type="match status" value="1"/>
</dbReference>
<dbReference type="PANTHER" id="PTHR46730">
    <property type="entry name" value="POLYCYSTIN-1"/>
    <property type="match status" value="1"/>
</dbReference>
<dbReference type="InterPro" id="IPR035986">
    <property type="entry name" value="PKD_dom_sf"/>
</dbReference>
<dbReference type="SMART" id="SM00089">
    <property type="entry name" value="PKD"/>
    <property type="match status" value="2"/>
</dbReference>
<feature type="domain" description="PKD" evidence="7">
    <location>
        <begin position="135"/>
        <end position="215"/>
    </location>
</feature>
<feature type="chain" id="PRO_5026932322" description="PKD domain-containing protein" evidence="6">
    <location>
        <begin position="30"/>
        <end position="215"/>
    </location>
</feature>
<keyword evidence="6" id="KW-0732">Signal</keyword>
<evidence type="ECO:0000256" key="1">
    <source>
        <dbReference type="ARBA" id="ARBA00004141"/>
    </source>
</evidence>
<evidence type="ECO:0000256" key="3">
    <source>
        <dbReference type="ARBA" id="ARBA00022737"/>
    </source>
</evidence>
<sequence length="215" mass="22014">MTHSQAGLRFPWWSLAQFLALPLTLAACAGGGGGTPGTGEAASLRLSADTVQGEVPLVVSFTAVAEPAPNDLSYRWDFGLGEPSSGGRSRPYVYTEPGTYTASVALSQGGVSAQDEVVIEVAELSRAPDISNEPPVVTFTSTVPDPAAPYTVAFRTDATDPGDALAYLVDFGDGEGAVGASVSHTYAAPGSYLATVVVSDGRDEAVTAETVVTLK</sequence>
<feature type="domain" description="PKD" evidence="7">
    <location>
        <begin position="42"/>
        <end position="107"/>
    </location>
</feature>
<keyword evidence="5" id="KW-0472">Membrane</keyword>
<evidence type="ECO:0000256" key="4">
    <source>
        <dbReference type="ARBA" id="ARBA00022989"/>
    </source>
</evidence>
<dbReference type="InterPro" id="IPR000601">
    <property type="entry name" value="PKD_dom"/>
</dbReference>
<proteinExistence type="predicted"/>
<keyword evidence="2" id="KW-0812">Transmembrane</keyword>
<protein>
    <recommendedName>
        <fullName evidence="7">PKD domain-containing protein</fullName>
    </recommendedName>
</protein>
<keyword evidence="4" id="KW-1133">Transmembrane helix</keyword>
<dbReference type="GO" id="GO:0006816">
    <property type="term" value="P:calcium ion transport"/>
    <property type="evidence" value="ECO:0007669"/>
    <property type="project" value="TreeGrafter"/>
</dbReference>
<comment type="subcellular location">
    <subcellularLocation>
        <location evidence="1">Membrane</location>
        <topology evidence="1">Multi-pass membrane protein</topology>
    </subcellularLocation>
</comment>
<dbReference type="EMBL" id="CADCWP010000350">
    <property type="protein sequence ID" value="CAA9587775.1"/>
    <property type="molecule type" value="Genomic_DNA"/>
</dbReference>
<evidence type="ECO:0000256" key="5">
    <source>
        <dbReference type="ARBA" id="ARBA00023136"/>
    </source>
</evidence>
<evidence type="ECO:0000313" key="8">
    <source>
        <dbReference type="EMBL" id="CAA9587775.1"/>
    </source>
</evidence>
<dbReference type="Gene3D" id="2.60.40.10">
    <property type="entry name" value="Immunoglobulins"/>
    <property type="match status" value="2"/>
</dbReference>
<dbReference type="InterPro" id="IPR013783">
    <property type="entry name" value="Ig-like_fold"/>
</dbReference>